<organism evidence="7">
    <name type="scientific">Blastobotrys adeninivorans</name>
    <name type="common">Yeast</name>
    <name type="synonym">Arxula adeninivorans</name>
    <dbReference type="NCBI Taxonomy" id="409370"/>
    <lineage>
        <taxon>Eukaryota</taxon>
        <taxon>Fungi</taxon>
        <taxon>Dikarya</taxon>
        <taxon>Ascomycota</taxon>
        <taxon>Saccharomycotina</taxon>
        <taxon>Dipodascomycetes</taxon>
        <taxon>Dipodascales</taxon>
        <taxon>Trichomonascaceae</taxon>
        <taxon>Blastobotrys</taxon>
    </lineage>
</organism>
<feature type="compositionally biased region" description="Acidic residues" evidence="6">
    <location>
        <begin position="406"/>
        <end position="422"/>
    </location>
</feature>
<evidence type="ECO:0000256" key="2">
    <source>
        <dbReference type="ARBA" id="ARBA00022801"/>
    </source>
</evidence>
<keyword evidence="3" id="KW-0464">Manganese</keyword>
<keyword evidence="2" id="KW-0378">Hydrolase</keyword>
<evidence type="ECO:0000256" key="5">
    <source>
        <dbReference type="ARBA" id="ARBA00023295"/>
    </source>
</evidence>
<dbReference type="AlphaFoldDB" id="A0A060TA86"/>
<dbReference type="HAMAP" id="MF_01876">
    <property type="entry name" value="PsiMP_glycosidase"/>
    <property type="match status" value="1"/>
</dbReference>
<evidence type="ECO:0000256" key="3">
    <source>
        <dbReference type="ARBA" id="ARBA00023211"/>
    </source>
</evidence>
<dbReference type="GO" id="GO:0004730">
    <property type="term" value="F:pseudouridylate synthase activity"/>
    <property type="evidence" value="ECO:0007669"/>
    <property type="project" value="InterPro"/>
</dbReference>
<evidence type="ECO:0000313" key="7">
    <source>
        <dbReference type="EMBL" id="CDP37883.1"/>
    </source>
</evidence>
<accession>A0A060TA86</accession>
<dbReference type="PhylomeDB" id="A0A060TA86"/>
<keyword evidence="4" id="KW-0456">Lyase</keyword>
<dbReference type="Gene3D" id="3.40.1190.20">
    <property type="match status" value="1"/>
</dbReference>
<dbReference type="PANTHER" id="PTHR42909:SF1">
    <property type="entry name" value="CARBOHYDRATE KINASE PFKB DOMAIN-CONTAINING PROTEIN"/>
    <property type="match status" value="1"/>
</dbReference>
<dbReference type="GO" id="GO:0005737">
    <property type="term" value="C:cytoplasm"/>
    <property type="evidence" value="ECO:0007669"/>
    <property type="project" value="TreeGrafter"/>
</dbReference>
<dbReference type="InterPro" id="IPR022830">
    <property type="entry name" value="Indigdn_synthA-like"/>
</dbReference>
<dbReference type="EMBL" id="HG937694">
    <property type="protein sequence ID" value="CDP37883.1"/>
    <property type="molecule type" value="Genomic_DNA"/>
</dbReference>
<dbReference type="GO" id="GO:0016798">
    <property type="term" value="F:hydrolase activity, acting on glycosyl bonds"/>
    <property type="evidence" value="ECO:0007669"/>
    <property type="project" value="UniProtKB-KW"/>
</dbReference>
<dbReference type="Pfam" id="PF04227">
    <property type="entry name" value="Indigoidine_A"/>
    <property type="match status" value="1"/>
</dbReference>
<sequence length="874" mass="95384">MLRVRQASAMNMVARHLRQCRGYATKSAPKLLNISPEVQRALDDRSPIVALESTIITHGLPYPDNLEMATQVEEEIRKEGAVPATMAFIDGIPQVGLNEEQILKLSALQKGVKISRRDIGHVVAKKLSGGTTIAGTMILAHMAGIQVFATGGLGGVHREGEITMDVSADLDELARTPVSVVCSGPKSILDIGRTMEYLETKGVPVSTYGEPGTNVPGFFTSDSGVPSPYNFDDPRQAAAVILASEAMKLKSGNVFCVPTPKDLEIPKEHIDSIIEKALKSAKDQNITGKEVTPFLLSQIWEATGGQSLKTNVGFVKNNASMAAQIAVALAKLKSTSIPSGKAHRDKPTSTRPTPAMNHFLGPSLGVTKSLLAQVEDVSETELEDEANREAVKESETEQDEFVKLVEEEEMELDEDEEGELEDTTEKQGGYDPSDLFTPKTRKLNRPKMLPPPVPEPQDKVDAMVVGGLAVDSTCHLSSSENIIHTSTPGIVYSSTGGVGHNIALASTYSGARRKILTRLVSQVGSDGQAVLDKIKVENPYFDTTGILINKDARTAKYIAIHDSKGELQMACADMEDLENLSCDHIQKELERGQPMAVFFDGNIGPEQMATTIKYTKVEGRGRQDIGDPIIGFEPTSVTKARKLAQVPNLQVWPKPSVDLATPNIYELKALHDSFEEAGLFEDRANYYPIWKKLDLDSGRFDSSLKNFCRANPQVGDIIDSKTVAHAIRLLPYIPYLFVKMGSRGVLAVHLVFNVKKGRAFINAPLQTYSGDPIEGFVHGNPEWGVLVQHYPALRVKEGNIRNVNGCGDTLTGMLLNELGRDRGWLKNVAKRKRRIMNIALAGAAFTLQSDMAVNPEIMNFSEKYATRTMSLDLD</sequence>
<dbReference type="GO" id="GO:0046872">
    <property type="term" value="F:metal ion binding"/>
    <property type="evidence" value="ECO:0007669"/>
    <property type="project" value="UniProtKB-KW"/>
</dbReference>
<name>A0A060TA86_BLAAD</name>
<keyword evidence="5" id="KW-0326">Glycosidase</keyword>
<feature type="compositionally biased region" description="Basic and acidic residues" evidence="6">
    <location>
        <begin position="385"/>
        <end position="405"/>
    </location>
</feature>
<dbReference type="PANTHER" id="PTHR42909">
    <property type="entry name" value="ZGC:136858"/>
    <property type="match status" value="1"/>
</dbReference>
<dbReference type="InterPro" id="IPR007342">
    <property type="entry name" value="PsuG"/>
</dbReference>
<feature type="region of interest" description="Disordered" evidence="6">
    <location>
        <begin position="336"/>
        <end position="360"/>
    </location>
</feature>
<evidence type="ECO:0000256" key="6">
    <source>
        <dbReference type="SAM" id="MobiDB-lite"/>
    </source>
</evidence>
<dbReference type="SUPFAM" id="SSF110581">
    <property type="entry name" value="Indigoidine synthase A-like"/>
    <property type="match status" value="1"/>
</dbReference>
<protein>
    <submittedName>
        <fullName evidence="7">ARAD1D21692p</fullName>
    </submittedName>
</protein>
<proteinExistence type="inferred from homology"/>
<keyword evidence="1" id="KW-0479">Metal-binding</keyword>
<feature type="region of interest" description="Disordered" evidence="6">
    <location>
        <begin position="376"/>
        <end position="457"/>
    </location>
</feature>
<gene>
    <name evidence="7" type="ORF">GNLVRS02_ARAD1D21692g</name>
</gene>
<dbReference type="InterPro" id="IPR029056">
    <property type="entry name" value="Ribokinase-like"/>
</dbReference>
<dbReference type="Gene3D" id="3.40.1790.10">
    <property type="entry name" value="Indigoidine synthase domain"/>
    <property type="match status" value="1"/>
</dbReference>
<evidence type="ECO:0000256" key="4">
    <source>
        <dbReference type="ARBA" id="ARBA00023239"/>
    </source>
</evidence>
<evidence type="ECO:0000256" key="1">
    <source>
        <dbReference type="ARBA" id="ARBA00022723"/>
    </source>
</evidence>
<reference evidence="7" key="1">
    <citation type="submission" date="2014-02" db="EMBL/GenBank/DDBJ databases">
        <authorList>
            <person name="Genoscope - CEA"/>
        </authorList>
    </citation>
    <scope>NUCLEOTIDE SEQUENCE</scope>
    <source>
        <strain evidence="7">LS3</strain>
    </source>
</reference>
<reference evidence="7" key="2">
    <citation type="submission" date="2014-06" db="EMBL/GenBank/DDBJ databases">
        <title>The complete genome of Blastobotrys (Arxula) adeninivorans LS3 - a yeast of biotechnological interest.</title>
        <authorList>
            <person name="Kunze G."/>
            <person name="Gaillardin C."/>
            <person name="Czernicka M."/>
            <person name="Durrens P."/>
            <person name="Martin T."/>
            <person name="Boer E."/>
            <person name="Gabaldon T."/>
            <person name="Cruz J."/>
            <person name="Talla E."/>
            <person name="Marck C."/>
            <person name="Goffeau A."/>
            <person name="Barbe V."/>
            <person name="Baret P."/>
            <person name="Baronian K."/>
            <person name="Beier S."/>
            <person name="Bleykasten C."/>
            <person name="Bode R."/>
            <person name="Casaregola S."/>
            <person name="Despons L."/>
            <person name="Fairhead C."/>
            <person name="Giersberg M."/>
            <person name="Gierski P."/>
            <person name="Hahnel U."/>
            <person name="Hartmann A."/>
            <person name="Jankowska D."/>
            <person name="Jubin C."/>
            <person name="Jung P."/>
            <person name="Lafontaine I."/>
            <person name="Leh-Louis V."/>
            <person name="Lemaire M."/>
            <person name="Marcet-Houben M."/>
            <person name="Mascher M."/>
            <person name="Morel G."/>
            <person name="Richard G.-F."/>
            <person name="Riechen J."/>
            <person name="Sacerdot C."/>
            <person name="Sarkar A."/>
            <person name="Savel G."/>
            <person name="Schacherer J."/>
            <person name="Sherman D."/>
            <person name="Straub M.-L."/>
            <person name="Stein N."/>
            <person name="Thierry A."/>
            <person name="Trautwein-Schult A."/>
            <person name="Westhof E."/>
            <person name="Worch S."/>
            <person name="Dujon B."/>
            <person name="Souciet J.-L."/>
            <person name="Wincker P."/>
            <person name="Scholz U."/>
            <person name="Neuveglise N."/>
        </authorList>
    </citation>
    <scope>NUCLEOTIDE SEQUENCE</scope>
    <source>
        <strain evidence="7">LS3</strain>
    </source>
</reference>
<dbReference type="SUPFAM" id="SSF53613">
    <property type="entry name" value="Ribokinase-like"/>
    <property type="match status" value="1"/>
</dbReference>